<dbReference type="Proteomes" id="UP001056120">
    <property type="component" value="Linkage Group LG14"/>
</dbReference>
<organism evidence="1 2">
    <name type="scientific">Smallanthus sonchifolius</name>
    <dbReference type="NCBI Taxonomy" id="185202"/>
    <lineage>
        <taxon>Eukaryota</taxon>
        <taxon>Viridiplantae</taxon>
        <taxon>Streptophyta</taxon>
        <taxon>Embryophyta</taxon>
        <taxon>Tracheophyta</taxon>
        <taxon>Spermatophyta</taxon>
        <taxon>Magnoliopsida</taxon>
        <taxon>eudicotyledons</taxon>
        <taxon>Gunneridae</taxon>
        <taxon>Pentapetalae</taxon>
        <taxon>asterids</taxon>
        <taxon>campanulids</taxon>
        <taxon>Asterales</taxon>
        <taxon>Asteraceae</taxon>
        <taxon>Asteroideae</taxon>
        <taxon>Heliantheae alliance</taxon>
        <taxon>Millerieae</taxon>
        <taxon>Smallanthus</taxon>
    </lineage>
</organism>
<protein>
    <submittedName>
        <fullName evidence="1">Uncharacterized protein</fullName>
    </submittedName>
</protein>
<accession>A0ACB9GT46</accession>
<reference evidence="1 2" key="2">
    <citation type="journal article" date="2022" name="Mol. Ecol. Resour.">
        <title>The genomes of chicory, endive, great burdock and yacon provide insights into Asteraceae paleo-polyploidization history and plant inulin production.</title>
        <authorList>
            <person name="Fan W."/>
            <person name="Wang S."/>
            <person name="Wang H."/>
            <person name="Wang A."/>
            <person name="Jiang F."/>
            <person name="Liu H."/>
            <person name="Zhao H."/>
            <person name="Xu D."/>
            <person name="Zhang Y."/>
        </authorList>
    </citation>
    <scope>NUCLEOTIDE SEQUENCE [LARGE SCALE GENOMIC DNA]</scope>
    <source>
        <strain evidence="2">cv. Yunnan</strain>
        <tissue evidence="1">Leaves</tissue>
    </source>
</reference>
<sequence>MGTRHHPQFSSNFLLSDGMLIDEAVITEHYLSEDRFNTLDGETYKDSLFRVITGMLGHLELLIPIVALSPCSRFRLLKDFGSCRKKRLETTKNNYLLQLGRRRIWT</sequence>
<name>A0ACB9GT46_9ASTR</name>
<keyword evidence="2" id="KW-1185">Reference proteome</keyword>
<evidence type="ECO:0000313" key="2">
    <source>
        <dbReference type="Proteomes" id="UP001056120"/>
    </source>
</evidence>
<evidence type="ECO:0000313" key="1">
    <source>
        <dbReference type="EMBL" id="KAI3786191.1"/>
    </source>
</evidence>
<dbReference type="EMBL" id="CM042031">
    <property type="protein sequence ID" value="KAI3786191.1"/>
    <property type="molecule type" value="Genomic_DNA"/>
</dbReference>
<gene>
    <name evidence="1" type="ORF">L1987_45325</name>
</gene>
<comment type="caution">
    <text evidence="1">The sequence shown here is derived from an EMBL/GenBank/DDBJ whole genome shotgun (WGS) entry which is preliminary data.</text>
</comment>
<reference evidence="2" key="1">
    <citation type="journal article" date="2022" name="Mol. Ecol. Resour.">
        <title>The genomes of chicory, endive, great burdock and yacon provide insights into Asteraceae palaeo-polyploidization history and plant inulin production.</title>
        <authorList>
            <person name="Fan W."/>
            <person name="Wang S."/>
            <person name="Wang H."/>
            <person name="Wang A."/>
            <person name="Jiang F."/>
            <person name="Liu H."/>
            <person name="Zhao H."/>
            <person name="Xu D."/>
            <person name="Zhang Y."/>
        </authorList>
    </citation>
    <scope>NUCLEOTIDE SEQUENCE [LARGE SCALE GENOMIC DNA]</scope>
    <source>
        <strain evidence="2">cv. Yunnan</strain>
    </source>
</reference>
<proteinExistence type="predicted"/>